<sequence>MALTSAATRVNINPPPGVELTGWGYYIGRCWHDVLDDLYASVLVFDDGHHPLAIISLDLMVISRDFTRSIRKQVAAATDLAPDSILVSCTHTHNAPASGGLLGVGEVDPEYEAFAARQAAAATIDAWNRRIPATAHVATGQRSDLTFNRTRDNGPVDPTLTTLRIDDATGNPLAIVVNFQAHPTVLTKLRPYSVSRDTPGLIADQLEQQYPGIVPLYLQGACGDVNFHRHFVSPGRCHEPARELASSIIGMQSNATRLDDARLAAAVGTARLPTRRWTDDEIESDRAEALHRLEHHDIAGWRDTIGRVMTNNPDDMIRRHGGDEWKAVAAMCRFNIEWTDRMIPWLHQPEWLDVDVQAMRIGDLGIVANGSEFFTTLALDIRNRADLPHLMVSAYSNERIGYLPDAHDVQARSYAAWQSPKYCIQFPFTEQSGPAMCDAMLKALATLD</sequence>
<evidence type="ECO:0000313" key="1">
    <source>
        <dbReference type="EMBL" id="QDU37442.1"/>
    </source>
</evidence>
<evidence type="ECO:0000313" key="2">
    <source>
        <dbReference type="Proteomes" id="UP000320496"/>
    </source>
</evidence>
<dbReference type="Proteomes" id="UP000320496">
    <property type="component" value="Chromosome"/>
</dbReference>
<dbReference type="EMBL" id="CP036275">
    <property type="protein sequence ID" value="QDU37442.1"/>
    <property type="molecule type" value="Genomic_DNA"/>
</dbReference>
<name>A0A517Z4M7_9PLAN</name>
<accession>A0A517Z4M7</accession>
<reference evidence="1 2" key="1">
    <citation type="submission" date="2019-02" db="EMBL/GenBank/DDBJ databases">
        <title>Deep-cultivation of Planctomycetes and their phenomic and genomic characterization uncovers novel biology.</title>
        <authorList>
            <person name="Wiegand S."/>
            <person name="Jogler M."/>
            <person name="Boedeker C."/>
            <person name="Pinto D."/>
            <person name="Vollmers J."/>
            <person name="Rivas-Marin E."/>
            <person name="Kohn T."/>
            <person name="Peeters S.H."/>
            <person name="Heuer A."/>
            <person name="Rast P."/>
            <person name="Oberbeckmann S."/>
            <person name="Bunk B."/>
            <person name="Jeske O."/>
            <person name="Meyerdierks A."/>
            <person name="Storesund J.E."/>
            <person name="Kallscheuer N."/>
            <person name="Luecker S."/>
            <person name="Lage O.M."/>
            <person name="Pohl T."/>
            <person name="Merkel B.J."/>
            <person name="Hornburger P."/>
            <person name="Mueller R.-W."/>
            <person name="Bruemmer F."/>
            <person name="Labrenz M."/>
            <person name="Spormann A.M."/>
            <person name="Op den Camp H."/>
            <person name="Overmann J."/>
            <person name="Amann R."/>
            <person name="Jetten M.S.M."/>
            <person name="Mascher T."/>
            <person name="Medema M.H."/>
            <person name="Devos D.P."/>
            <person name="Kaster A.-K."/>
            <person name="Ovreas L."/>
            <person name="Rohde M."/>
            <person name="Galperin M.Y."/>
            <person name="Jogler C."/>
        </authorList>
    </citation>
    <scope>NUCLEOTIDE SEQUENCE [LARGE SCALE GENOMIC DNA]</scope>
    <source>
        <strain evidence="1 2">Mal4</strain>
    </source>
</reference>
<organism evidence="1 2">
    <name type="scientific">Maioricimonas rarisocia</name>
    <dbReference type="NCBI Taxonomy" id="2528026"/>
    <lineage>
        <taxon>Bacteria</taxon>
        <taxon>Pseudomonadati</taxon>
        <taxon>Planctomycetota</taxon>
        <taxon>Planctomycetia</taxon>
        <taxon>Planctomycetales</taxon>
        <taxon>Planctomycetaceae</taxon>
        <taxon>Maioricimonas</taxon>
    </lineage>
</organism>
<dbReference type="KEGG" id="mri:Mal4_17550"/>
<protein>
    <submittedName>
        <fullName evidence="1">Neutral/alkaline non-lysosomal ceramidase</fullName>
    </submittedName>
</protein>
<proteinExistence type="predicted"/>
<dbReference type="AlphaFoldDB" id="A0A517Z4M7"/>
<dbReference type="OrthoDB" id="337762at2"/>
<gene>
    <name evidence="1" type="ORF">Mal4_17550</name>
</gene>
<keyword evidence="2" id="KW-1185">Reference proteome</keyword>
<dbReference type="RefSeq" id="WP_145368276.1">
    <property type="nucleotide sequence ID" value="NZ_CP036275.1"/>
</dbReference>